<evidence type="ECO:0000313" key="1">
    <source>
        <dbReference type="EMBL" id="MDO1560440.1"/>
    </source>
</evidence>
<organism evidence="1 2">
    <name type="scientific">Peiella sedimenti</name>
    <dbReference type="NCBI Taxonomy" id="3061083"/>
    <lineage>
        <taxon>Bacteria</taxon>
        <taxon>Pseudomonadati</taxon>
        <taxon>Pseudomonadota</taxon>
        <taxon>Alphaproteobacteria</taxon>
        <taxon>Caulobacterales</taxon>
        <taxon>Caulobacteraceae</taxon>
        <taxon>Peiella</taxon>
    </lineage>
</organism>
<accession>A0ABT8SPD5</accession>
<evidence type="ECO:0000313" key="2">
    <source>
        <dbReference type="Proteomes" id="UP001169063"/>
    </source>
</evidence>
<name>A0ABT8SPD5_9CAUL</name>
<sequence length="83" mass="8840">MGDFPTLAHWTDQGIGLDIFCAAPCHHHAGMTASEALAAFGPEMTLGQIAARVRCSKCGRKGKAQVRFGIEDYYRGVAGVGRC</sequence>
<dbReference type="RefSeq" id="WP_302110871.1">
    <property type="nucleotide sequence ID" value="NZ_JAUKTR010000006.1"/>
</dbReference>
<keyword evidence="2" id="KW-1185">Reference proteome</keyword>
<protein>
    <submittedName>
        <fullName evidence="1">Uncharacterized protein</fullName>
    </submittedName>
</protein>
<dbReference type="Proteomes" id="UP001169063">
    <property type="component" value="Unassembled WGS sequence"/>
</dbReference>
<reference evidence="1" key="1">
    <citation type="submission" date="2023-07" db="EMBL/GenBank/DDBJ databases">
        <title>Brevundimonas soil sp. nov., isolated from the soil of chemical plant.</title>
        <authorList>
            <person name="Wu N."/>
        </authorList>
    </citation>
    <scope>NUCLEOTIDE SEQUENCE</scope>
    <source>
        <strain evidence="1">XZ-24</strain>
    </source>
</reference>
<gene>
    <name evidence="1" type="ORF">Q0812_13475</name>
</gene>
<dbReference type="EMBL" id="JAUKTR010000006">
    <property type="protein sequence ID" value="MDO1560440.1"/>
    <property type="molecule type" value="Genomic_DNA"/>
</dbReference>
<proteinExistence type="predicted"/>
<comment type="caution">
    <text evidence="1">The sequence shown here is derived from an EMBL/GenBank/DDBJ whole genome shotgun (WGS) entry which is preliminary data.</text>
</comment>